<proteinExistence type="predicted"/>
<dbReference type="AlphaFoldDB" id="A0A1I7TIE7"/>
<reference evidence="2" key="1">
    <citation type="submission" date="2016-11" db="UniProtKB">
        <authorList>
            <consortium name="WormBaseParasite"/>
        </authorList>
    </citation>
    <scope>IDENTIFICATION</scope>
</reference>
<organism evidence="1 2">
    <name type="scientific">Caenorhabditis tropicalis</name>
    <dbReference type="NCBI Taxonomy" id="1561998"/>
    <lineage>
        <taxon>Eukaryota</taxon>
        <taxon>Metazoa</taxon>
        <taxon>Ecdysozoa</taxon>
        <taxon>Nematoda</taxon>
        <taxon>Chromadorea</taxon>
        <taxon>Rhabditida</taxon>
        <taxon>Rhabditina</taxon>
        <taxon>Rhabditomorpha</taxon>
        <taxon>Rhabditoidea</taxon>
        <taxon>Rhabditidae</taxon>
        <taxon>Peloderinae</taxon>
        <taxon>Caenorhabditis</taxon>
    </lineage>
</organism>
<evidence type="ECO:0000313" key="1">
    <source>
        <dbReference type="Proteomes" id="UP000095282"/>
    </source>
</evidence>
<dbReference type="WBParaSite" id="Csp11.Scaffold622.g6240.t1">
    <property type="protein sequence ID" value="Csp11.Scaffold622.g6240.t1"/>
    <property type="gene ID" value="Csp11.Scaffold622.g6240"/>
</dbReference>
<evidence type="ECO:0000313" key="2">
    <source>
        <dbReference type="WBParaSite" id="Csp11.Scaffold622.g6240.t1"/>
    </source>
</evidence>
<accession>A0A1I7TIE7</accession>
<protein>
    <submittedName>
        <fullName evidence="2">Uncharacterized protein</fullName>
    </submittedName>
</protein>
<name>A0A1I7TIE7_9PELO</name>
<keyword evidence="1" id="KW-1185">Reference proteome</keyword>
<sequence length="71" mass="8246">MTLVGNNRFVKKRKESWSTLLKTEQIRNSPVLCVAPFTYTVPSTRVCVLRSEQFLNPYITYKIGAEYSKKD</sequence>
<dbReference type="Proteomes" id="UP000095282">
    <property type="component" value="Unplaced"/>
</dbReference>